<gene>
    <name evidence="2" type="ORF">L1I42_14255</name>
</gene>
<dbReference type="InterPro" id="IPR022998">
    <property type="entry name" value="ThiamineP_synth_TenI"/>
</dbReference>
<evidence type="ECO:0000313" key="2">
    <source>
        <dbReference type="EMBL" id="MCF4099654.1"/>
    </source>
</evidence>
<keyword evidence="3" id="KW-1185">Reference proteome</keyword>
<dbReference type="CDD" id="cd00564">
    <property type="entry name" value="TMP_TenI"/>
    <property type="match status" value="1"/>
</dbReference>
<reference evidence="2 3" key="1">
    <citation type="submission" date="2022-01" db="EMBL/GenBank/DDBJ databases">
        <title>Maritalea mediterranea sp. nov., isolated from marine plastic residues from the Malva-rosa beach (Valencia, Spain).</title>
        <authorList>
            <person name="Vidal-Verdu A."/>
            <person name="Molina-Menor E."/>
            <person name="Pascual J."/>
            <person name="Pereto J."/>
            <person name="Porcar M."/>
        </authorList>
    </citation>
    <scope>NUCLEOTIDE SEQUENCE [LARGE SCALE GENOMIC DNA]</scope>
    <source>
        <strain evidence="2 3">P4.10X</strain>
    </source>
</reference>
<name>A0ABS9EBX1_9HYPH</name>
<dbReference type="EMBL" id="JAKGTI010000003">
    <property type="protein sequence ID" value="MCF4099654.1"/>
    <property type="molecule type" value="Genomic_DNA"/>
</dbReference>
<organism evidence="2 3">
    <name type="scientific">Maritalea mediterranea</name>
    <dbReference type="NCBI Taxonomy" id="2909667"/>
    <lineage>
        <taxon>Bacteria</taxon>
        <taxon>Pseudomonadati</taxon>
        <taxon>Pseudomonadota</taxon>
        <taxon>Alphaproteobacteria</taxon>
        <taxon>Hyphomicrobiales</taxon>
        <taxon>Devosiaceae</taxon>
        <taxon>Maritalea</taxon>
    </lineage>
</organism>
<protein>
    <submittedName>
        <fullName evidence="2">Thiamine phosphate synthase</fullName>
    </submittedName>
</protein>
<dbReference type="RefSeq" id="WP_236115337.1">
    <property type="nucleotide sequence ID" value="NZ_JAKGTI010000003.1"/>
</dbReference>
<sequence>MFLGLHPFNILPKLHGTKRKKKATLNMQIYLIVPPQPDAKTRTTSLALAETGHVAAMLVQRGTLGEAEYKDWAKSLIKPAQKNDVAVLLDNLPEAVAPLKADGVHLTQSAKDTGHWAKKLKPESILGAGEVFSRHDAMTKGEKDIDYVFFGQLAADKNNSEHESAEMANWWAETFEVPAVGFVEDVTLLTKQVEFCAVRELVFEADDPVAALNEIVAQVQS</sequence>
<evidence type="ECO:0000313" key="3">
    <source>
        <dbReference type="Proteomes" id="UP001201217"/>
    </source>
</evidence>
<dbReference type="SUPFAM" id="SSF51391">
    <property type="entry name" value="Thiamin phosphate synthase"/>
    <property type="match status" value="1"/>
</dbReference>
<dbReference type="Proteomes" id="UP001201217">
    <property type="component" value="Unassembled WGS sequence"/>
</dbReference>
<comment type="caution">
    <text evidence="2">The sequence shown here is derived from an EMBL/GenBank/DDBJ whole genome shotgun (WGS) entry which is preliminary data.</text>
</comment>
<dbReference type="InterPro" id="IPR013785">
    <property type="entry name" value="Aldolase_TIM"/>
</dbReference>
<dbReference type="Gene3D" id="3.20.20.70">
    <property type="entry name" value="Aldolase class I"/>
    <property type="match status" value="1"/>
</dbReference>
<dbReference type="InterPro" id="IPR036206">
    <property type="entry name" value="ThiamineP_synth_sf"/>
</dbReference>
<accession>A0ABS9EBX1</accession>
<feature type="domain" description="Thiamine phosphate synthase/TenI" evidence="1">
    <location>
        <begin position="29"/>
        <end position="181"/>
    </location>
</feature>
<proteinExistence type="predicted"/>
<dbReference type="Pfam" id="PF02581">
    <property type="entry name" value="TMP-TENI"/>
    <property type="match status" value="1"/>
</dbReference>
<evidence type="ECO:0000259" key="1">
    <source>
        <dbReference type="Pfam" id="PF02581"/>
    </source>
</evidence>